<dbReference type="Pfam" id="PF13538">
    <property type="entry name" value="UvrD_C_2"/>
    <property type="match status" value="1"/>
</dbReference>
<proteinExistence type="predicted"/>
<dbReference type="GO" id="GO:0005524">
    <property type="term" value="F:ATP binding"/>
    <property type="evidence" value="ECO:0007669"/>
    <property type="project" value="UniProtKB-UniRule"/>
</dbReference>
<evidence type="ECO:0000313" key="8">
    <source>
        <dbReference type="Proteomes" id="UP000220922"/>
    </source>
</evidence>
<dbReference type="PROSITE" id="PS51198">
    <property type="entry name" value="UVRD_HELICASE_ATP_BIND"/>
    <property type="match status" value="1"/>
</dbReference>
<dbReference type="InterPro" id="IPR000212">
    <property type="entry name" value="DNA_helicase_UvrD/REP"/>
</dbReference>
<comment type="caution">
    <text evidence="7">The sequence shown here is derived from an EMBL/GenBank/DDBJ whole genome shotgun (WGS) entry which is preliminary data.</text>
</comment>
<dbReference type="SUPFAM" id="SSF52540">
    <property type="entry name" value="P-loop containing nucleoside triphosphate hydrolases"/>
    <property type="match status" value="1"/>
</dbReference>
<evidence type="ECO:0000259" key="6">
    <source>
        <dbReference type="PROSITE" id="PS51198"/>
    </source>
</evidence>
<feature type="binding site" evidence="5">
    <location>
        <begin position="194"/>
        <end position="201"/>
    </location>
    <ligand>
        <name>ATP</name>
        <dbReference type="ChEBI" id="CHEBI:30616"/>
    </ligand>
</feature>
<dbReference type="GO" id="GO:0043138">
    <property type="term" value="F:3'-5' DNA helicase activity"/>
    <property type="evidence" value="ECO:0007669"/>
    <property type="project" value="TreeGrafter"/>
</dbReference>
<keyword evidence="2 5" id="KW-0378">Hydrolase</keyword>
<evidence type="ECO:0000256" key="5">
    <source>
        <dbReference type="PROSITE-ProRule" id="PRU00560"/>
    </source>
</evidence>
<evidence type="ECO:0000256" key="1">
    <source>
        <dbReference type="ARBA" id="ARBA00022741"/>
    </source>
</evidence>
<evidence type="ECO:0000256" key="2">
    <source>
        <dbReference type="ARBA" id="ARBA00022801"/>
    </source>
</evidence>
<dbReference type="Proteomes" id="UP000220922">
    <property type="component" value="Unassembled WGS sequence"/>
</dbReference>
<protein>
    <recommendedName>
        <fullName evidence="6">UvrD-like helicase ATP-binding domain-containing protein</fullName>
    </recommendedName>
</protein>
<dbReference type="GO" id="GO:0005829">
    <property type="term" value="C:cytosol"/>
    <property type="evidence" value="ECO:0007669"/>
    <property type="project" value="TreeGrafter"/>
</dbReference>
<reference evidence="7 8" key="1">
    <citation type="submission" date="2016-05" db="EMBL/GenBank/DDBJ databases">
        <authorList>
            <person name="Lavstsen T."/>
            <person name="Jespersen J.S."/>
        </authorList>
    </citation>
    <scope>NUCLEOTIDE SEQUENCE [LARGE SCALE GENOMIC DNA]</scope>
    <source>
        <strain evidence="7 8">B7-9</strain>
    </source>
</reference>
<sequence>MSVQDHPYYEHISRQLTDTFAWIGKRLDELEPPIAYGGDRYAHRALQKQNLEEIEKLKLSRQELFSARIDLEDPSEGQETIYVGKVALPDRRIYSWASPFARQLYYRPDETTDTAKVRLILNITVDNDRLCEIYNQYVDASVEDELVQAQFTDSLLFRLLQESHGKLRDIVATIQARQYRIIQSPHDQVLVVQGAPGSGKTSIALHRVAYLLYNYQSETFTAQNILILGPNRLFLGHISGILPSLGQRRVPQKTVDEWTTELLGDKLVFESQEESLEALLDVTQSAAMRAMRYRNARNKSSLQMGVLIDRYIQSIYAAILGRITNTFTCNCQLQGLRGANATVERSADHIRALLESVQNRPLNVRREAVEDLLLRDLGRELLDQLGSYLNSLDAQSRQEREREVREQLQRQLRQYFSGWNKENVAIAYRRLLRTPSLLRRLGEGLFSDGDLELLTQDAPTNKTPFQFSDLAALMYLKLGLEGADGVGYAHIVVDEAQDLTPLHFRVLQAYSRSSSMTLLGDLSQGIYGHHGIEHWSSLLDALKVENLVPENLRESYRSTRQIIEFANGMLARVGVAAEDLAVPLSRPGPTPTTHRLQQRSQLVANIISTVTSEPQKWSAIAVICKTAAACRLLASDLTAAGFTDYQLLVDRNSQYKGAIAIIPSYLTKGMEFDVVLVADADAETYPPDALHVKLLYVVLTRAAHALHIRWLGAVTPLLDQQHPHVPLQPVLEGALNPQLQTISEYAAVRPGRPMDWYVERLAQMDKLRLLHTGKIDAHLMDVIMAGYTAASSANDNGEAESAIELFDEDVQQFLTQQAELLNQSDEAAVQDALAITQLVYGLLRNQLRSAGLEVADEGQVPLSRQVIMLATLAMAIQRGRLIESAGRWTTRQVVLQSVDKGRRAVAERWLATLEQHGMIESQEAGQRRQIRIVTTWVRPVLELGLGLPTELWDRELLDSIPHLPKPFDVATPQATR</sequence>
<dbReference type="GO" id="GO:0003677">
    <property type="term" value="F:DNA binding"/>
    <property type="evidence" value="ECO:0007669"/>
    <property type="project" value="InterPro"/>
</dbReference>
<dbReference type="InterPro" id="IPR014016">
    <property type="entry name" value="UvrD-like_ATP-bd"/>
</dbReference>
<accession>A0A2H3KJ25</accession>
<dbReference type="AlphaFoldDB" id="A0A2H3KJ25"/>
<gene>
    <name evidence="7" type="ORF">A9Q02_19090</name>
</gene>
<dbReference type="RefSeq" id="WP_097654737.1">
    <property type="nucleotide sequence ID" value="NZ_LYXE01000159.1"/>
</dbReference>
<dbReference type="Gene3D" id="3.40.50.300">
    <property type="entry name" value="P-loop containing nucleotide triphosphate hydrolases"/>
    <property type="match status" value="3"/>
</dbReference>
<keyword evidence="4 5" id="KW-0067">ATP-binding</keyword>
<dbReference type="InterPro" id="IPR027417">
    <property type="entry name" value="P-loop_NTPase"/>
</dbReference>
<keyword evidence="8" id="KW-1185">Reference proteome</keyword>
<dbReference type="PANTHER" id="PTHR11070">
    <property type="entry name" value="UVRD / RECB / PCRA DNA HELICASE FAMILY MEMBER"/>
    <property type="match status" value="1"/>
</dbReference>
<dbReference type="Pfam" id="PF00580">
    <property type="entry name" value="UvrD-helicase"/>
    <property type="match status" value="1"/>
</dbReference>
<dbReference type="PANTHER" id="PTHR11070:SF17">
    <property type="entry name" value="DNA HELICASE IV"/>
    <property type="match status" value="1"/>
</dbReference>
<name>A0A2H3KJ25_9CHLR</name>
<dbReference type="InterPro" id="IPR027785">
    <property type="entry name" value="UvrD-like_helicase_C"/>
</dbReference>
<evidence type="ECO:0000256" key="3">
    <source>
        <dbReference type="ARBA" id="ARBA00022806"/>
    </source>
</evidence>
<keyword evidence="1 5" id="KW-0547">Nucleotide-binding</keyword>
<organism evidence="7 8">
    <name type="scientific">Candidatus Chloroploca asiatica</name>
    <dbReference type="NCBI Taxonomy" id="1506545"/>
    <lineage>
        <taxon>Bacteria</taxon>
        <taxon>Bacillati</taxon>
        <taxon>Chloroflexota</taxon>
        <taxon>Chloroflexia</taxon>
        <taxon>Chloroflexales</taxon>
        <taxon>Chloroflexineae</taxon>
        <taxon>Oscillochloridaceae</taxon>
        <taxon>Candidatus Chloroploca</taxon>
    </lineage>
</organism>
<dbReference type="EMBL" id="LYXE01000159">
    <property type="protein sequence ID" value="PDV97158.1"/>
    <property type="molecule type" value="Genomic_DNA"/>
</dbReference>
<feature type="domain" description="UvrD-like helicase ATP-binding" evidence="6">
    <location>
        <begin position="173"/>
        <end position="559"/>
    </location>
</feature>
<evidence type="ECO:0000256" key="4">
    <source>
        <dbReference type="ARBA" id="ARBA00022840"/>
    </source>
</evidence>
<dbReference type="GO" id="GO:0016787">
    <property type="term" value="F:hydrolase activity"/>
    <property type="evidence" value="ECO:0007669"/>
    <property type="project" value="UniProtKB-UniRule"/>
</dbReference>
<evidence type="ECO:0000313" key="7">
    <source>
        <dbReference type="EMBL" id="PDV97158.1"/>
    </source>
</evidence>
<dbReference type="OrthoDB" id="9787585at2"/>
<dbReference type="GO" id="GO:0000725">
    <property type="term" value="P:recombinational repair"/>
    <property type="evidence" value="ECO:0007669"/>
    <property type="project" value="TreeGrafter"/>
</dbReference>
<keyword evidence="3 5" id="KW-0347">Helicase</keyword>